<dbReference type="EMBL" id="BTGU01012302">
    <property type="protein sequence ID" value="GMN74720.1"/>
    <property type="molecule type" value="Genomic_DNA"/>
</dbReference>
<keyword evidence="2" id="KW-1185">Reference proteome</keyword>
<dbReference type="Proteomes" id="UP001187192">
    <property type="component" value="Unassembled WGS sequence"/>
</dbReference>
<sequence>MMLEKGLINGIVDQRLQGNFHVNSAWKAVEIALNCVSSSSAERPTMSQVVGELKGCLEAMKVGYGSENKSEDSIEAIPLNPLTHGIDTQPLAS</sequence>
<gene>
    <name evidence="1" type="ORF">TIFTF001_053209</name>
</gene>
<reference evidence="1" key="1">
    <citation type="submission" date="2023-07" db="EMBL/GenBank/DDBJ databases">
        <title>draft genome sequence of fig (Ficus carica).</title>
        <authorList>
            <person name="Takahashi T."/>
            <person name="Nishimura K."/>
        </authorList>
    </citation>
    <scope>NUCLEOTIDE SEQUENCE</scope>
</reference>
<dbReference type="AlphaFoldDB" id="A0AA88JHM2"/>
<dbReference type="PANTHER" id="PTHR45631:SF202">
    <property type="entry name" value="SENESCENCE-INDUCED RECEPTOR-LIKE SERINE_THREONINE-PROTEIN KINASE"/>
    <property type="match status" value="1"/>
</dbReference>
<name>A0AA88JHM2_FICCA</name>
<comment type="caution">
    <text evidence="1">The sequence shown here is derived from an EMBL/GenBank/DDBJ whole genome shotgun (WGS) entry which is preliminary data.</text>
</comment>
<dbReference type="Gene3D" id="1.10.510.10">
    <property type="entry name" value="Transferase(Phosphotransferase) domain 1"/>
    <property type="match status" value="1"/>
</dbReference>
<evidence type="ECO:0000313" key="2">
    <source>
        <dbReference type="Proteomes" id="UP001187192"/>
    </source>
</evidence>
<proteinExistence type="predicted"/>
<protein>
    <submittedName>
        <fullName evidence="1">Uncharacterized protein</fullName>
    </submittedName>
</protein>
<evidence type="ECO:0000313" key="1">
    <source>
        <dbReference type="EMBL" id="GMN74720.1"/>
    </source>
</evidence>
<accession>A0AA88JHM2</accession>
<dbReference type="PANTHER" id="PTHR45631">
    <property type="entry name" value="OS07G0107800 PROTEIN-RELATED"/>
    <property type="match status" value="1"/>
</dbReference>
<organism evidence="1 2">
    <name type="scientific">Ficus carica</name>
    <name type="common">Common fig</name>
    <dbReference type="NCBI Taxonomy" id="3494"/>
    <lineage>
        <taxon>Eukaryota</taxon>
        <taxon>Viridiplantae</taxon>
        <taxon>Streptophyta</taxon>
        <taxon>Embryophyta</taxon>
        <taxon>Tracheophyta</taxon>
        <taxon>Spermatophyta</taxon>
        <taxon>Magnoliopsida</taxon>
        <taxon>eudicotyledons</taxon>
        <taxon>Gunneridae</taxon>
        <taxon>Pentapetalae</taxon>
        <taxon>rosids</taxon>
        <taxon>fabids</taxon>
        <taxon>Rosales</taxon>
        <taxon>Moraceae</taxon>
        <taxon>Ficeae</taxon>
        <taxon>Ficus</taxon>
    </lineage>
</organism>